<dbReference type="Pfam" id="PF00078">
    <property type="entry name" value="RVT_1"/>
    <property type="match status" value="1"/>
</dbReference>
<dbReference type="EMBL" id="GECU01037757">
    <property type="protein sequence ID" value="JAS69949.1"/>
    <property type="molecule type" value="Transcribed_RNA"/>
</dbReference>
<gene>
    <name evidence="2" type="ORF">g.31205</name>
</gene>
<proteinExistence type="predicted"/>
<dbReference type="PANTHER" id="PTHR47510:SF3">
    <property type="entry name" value="ENDO_EXONUCLEASE_PHOSPHATASE DOMAIN-CONTAINING PROTEIN"/>
    <property type="match status" value="1"/>
</dbReference>
<dbReference type="AlphaFoldDB" id="A0A1B6H5G6"/>
<reference evidence="2" key="1">
    <citation type="submission" date="2015-11" db="EMBL/GenBank/DDBJ databases">
        <title>De novo transcriptome assembly of four potential Pierce s Disease insect vectors from Arizona vineyards.</title>
        <authorList>
            <person name="Tassone E.E."/>
        </authorList>
    </citation>
    <scope>NUCLEOTIDE SEQUENCE</scope>
</reference>
<dbReference type="SUPFAM" id="SSF56672">
    <property type="entry name" value="DNA/RNA polymerases"/>
    <property type="match status" value="1"/>
</dbReference>
<dbReference type="InterPro" id="IPR043502">
    <property type="entry name" value="DNA/RNA_pol_sf"/>
</dbReference>
<dbReference type="GO" id="GO:0071897">
    <property type="term" value="P:DNA biosynthetic process"/>
    <property type="evidence" value="ECO:0007669"/>
    <property type="project" value="UniProtKB-ARBA"/>
</dbReference>
<protein>
    <recommendedName>
        <fullName evidence="1">Reverse transcriptase domain-containing protein</fullName>
    </recommendedName>
</protein>
<organism evidence="2">
    <name type="scientific">Homalodisca liturata</name>
    <dbReference type="NCBI Taxonomy" id="320908"/>
    <lineage>
        <taxon>Eukaryota</taxon>
        <taxon>Metazoa</taxon>
        <taxon>Ecdysozoa</taxon>
        <taxon>Arthropoda</taxon>
        <taxon>Hexapoda</taxon>
        <taxon>Insecta</taxon>
        <taxon>Pterygota</taxon>
        <taxon>Neoptera</taxon>
        <taxon>Paraneoptera</taxon>
        <taxon>Hemiptera</taxon>
        <taxon>Auchenorrhyncha</taxon>
        <taxon>Membracoidea</taxon>
        <taxon>Cicadellidae</taxon>
        <taxon>Cicadellinae</taxon>
        <taxon>Proconiini</taxon>
        <taxon>Homalodisca</taxon>
    </lineage>
</organism>
<sequence length="361" mass="42107">MAPVDDKFTYFYNILKYYFDINFPLKRFFIKHNKNQWIDYEITCKQKELINKHNLYRKSKNNKQIKLSLKEQKNKYKKLIQKKKRDYINNKVVNTTNINKTIWQVVNNEIRNSKEMSFKNIELNDGGKIICDPVCVADLLNISFVEMVKKHVAPNLNKKSISINRNSNYKSKFKCNTIDCDQLIKIIDSIKPKWSAGYDDIPIKIIKEAKHALLKPLLHVVNVSIITGNFPTQLKISKVVPVLKKGDSKNPLNYRPLAIQPALSKIFEKTMMIQLVDYFEKGNLLDLEQHGYRKNRSTVTALIDYIENVLENLDEGNHTVGAFLDLTKAFDSVCHKTLLEKLESYGIEDKELSWHQSYLEG</sequence>
<name>A0A1B6H5G6_9HEMI</name>
<dbReference type="PANTHER" id="PTHR47510">
    <property type="entry name" value="REVERSE TRANSCRIPTASE DOMAIN-CONTAINING PROTEIN"/>
    <property type="match status" value="1"/>
</dbReference>
<accession>A0A1B6H5G6</accession>
<dbReference type="PROSITE" id="PS50878">
    <property type="entry name" value="RT_POL"/>
    <property type="match status" value="1"/>
</dbReference>
<feature type="domain" description="Reverse transcriptase" evidence="1">
    <location>
        <begin position="223"/>
        <end position="361"/>
    </location>
</feature>
<evidence type="ECO:0000259" key="1">
    <source>
        <dbReference type="PROSITE" id="PS50878"/>
    </source>
</evidence>
<evidence type="ECO:0000313" key="2">
    <source>
        <dbReference type="EMBL" id="JAS69949.1"/>
    </source>
</evidence>
<dbReference type="InterPro" id="IPR000477">
    <property type="entry name" value="RT_dom"/>
</dbReference>